<gene>
    <name evidence="9" type="ORF">SAMN04488528_1008101</name>
</gene>
<feature type="transmembrane region" description="Helical" evidence="8">
    <location>
        <begin position="77"/>
        <end position="96"/>
    </location>
</feature>
<dbReference type="InterPro" id="IPR051085">
    <property type="entry name" value="MB_O-acyltransferase"/>
</dbReference>
<feature type="transmembrane region" description="Helical" evidence="8">
    <location>
        <begin position="326"/>
        <end position="344"/>
    </location>
</feature>
<evidence type="ECO:0000256" key="5">
    <source>
        <dbReference type="ARBA" id="ARBA00022989"/>
    </source>
</evidence>
<comment type="subcellular location">
    <subcellularLocation>
        <location evidence="1">Cell membrane</location>
        <topology evidence="1">Multi-pass membrane protein</topology>
    </subcellularLocation>
</comment>
<dbReference type="GO" id="GO:0042121">
    <property type="term" value="P:alginic acid biosynthetic process"/>
    <property type="evidence" value="ECO:0007669"/>
    <property type="project" value="InterPro"/>
</dbReference>
<protein>
    <submittedName>
        <fullName evidence="9">Alginate O-acetyltransferase complex protein AlgI</fullName>
    </submittedName>
</protein>
<dbReference type="OrthoDB" id="9805788at2"/>
<keyword evidence="3 7" id="KW-1003">Cell membrane</keyword>
<dbReference type="PANTHER" id="PTHR13285:SF18">
    <property type="entry name" value="PROTEIN-CYSTEINE N-PALMITOYLTRANSFERASE RASP"/>
    <property type="match status" value="1"/>
</dbReference>
<dbReference type="Pfam" id="PF03062">
    <property type="entry name" value="MBOAT"/>
    <property type="match status" value="1"/>
</dbReference>
<dbReference type="AlphaFoldDB" id="A0A1I0XHD5"/>
<dbReference type="PANTHER" id="PTHR13285">
    <property type="entry name" value="ACYLTRANSFERASE"/>
    <property type="match status" value="1"/>
</dbReference>
<dbReference type="GO" id="GO:0005886">
    <property type="term" value="C:plasma membrane"/>
    <property type="evidence" value="ECO:0007669"/>
    <property type="project" value="UniProtKB-SubCell"/>
</dbReference>
<evidence type="ECO:0000256" key="8">
    <source>
        <dbReference type="SAM" id="Phobius"/>
    </source>
</evidence>
<organism evidence="9 10">
    <name type="scientific">Clostridium frigidicarnis</name>
    <dbReference type="NCBI Taxonomy" id="84698"/>
    <lineage>
        <taxon>Bacteria</taxon>
        <taxon>Bacillati</taxon>
        <taxon>Bacillota</taxon>
        <taxon>Clostridia</taxon>
        <taxon>Eubacteriales</taxon>
        <taxon>Clostridiaceae</taxon>
        <taxon>Clostridium</taxon>
    </lineage>
</organism>
<dbReference type="RefSeq" id="WP_090040051.1">
    <property type="nucleotide sequence ID" value="NZ_FOKI01000008.1"/>
</dbReference>
<evidence type="ECO:0000256" key="1">
    <source>
        <dbReference type="ARBA" id="ARBA00004651"/>
    </source>
</evidence>
<dbReference type="InterPro" id="IPR024194">
    <property type="entry name" value="Ac/AlaTfrase_AlgI/DltB"/>
</dbReference>
<feature type="transmembrane region" description="Helical" evidence="8">
    <location>
        <begin position="221"/>
        <end position="239"/>
    </location>
</feature>
<evidence type="ECO:0000256" key="7">
    <source>
        <dbReference type="PIRNR" id="PIRNR016636"/>
    </source>
</evidence>
<feature type="transmembrane region" description="Helical" evidence="8">
    <location>
        <begin position="406"/>
        <end position="424"/>
    </location>
</feature>
<keyword evidence="7" id="KW-0012">Acyltransferase</keyword>
<evidence type="ECO:0000313" key="10">
    <source>
        <dbReference type="Proteomes" id="UP000198619"/>
    </source>
</evidence>
<evidence type="ECO:0000256" key="6">
    <source>
        <dbReference type="ARBA" id="ARBA00023136"/>
    </source>
</evidence>
<evidence type="ECO:0000256" key="2">
    <source>
        <dbReference type="ARBA" id="ARBA00010323"/>
    </source>
</evidence>
<comment type="similarity">
    <text evidence="2 7">Belongs to the membrane-bound acyltransferase family.</text>
</comment>
<feature type="transmembrane region" description="Helical" evidence="8">
    <location>
        <begin position="436"/>
        <end position="455"/>
    </location>
</feature>
<proteinExistence type="inferred from homology"/>
<feature type="transmembrane region" description="Helical" evidence="8">
    <location>
        <begin position="353"/>
        <end position="370"/>
    </location>
</feature>
<evidence type="ECO:0000256" key="3">
    <source>
        <dbReference type="ARBA" id="ARBA00022475"/>
    </source>
</evidence>
<dbReference type="InterPro" id="IPR028362">
    <property type="entry name" value="AlgI"/>
</dbReference>
<evidence type="ECO:0000313" key="9">
    <source>
        <dbReference type="EMBL" id="SFB00097.1"/>
    </source>
</evidence>
<name>A0A1I0XHD5_9CLOT</name>
<keyword evidence="4 8" id="KW-0812">Transmembrane</keyword>
<sequence>MVFSSLIFIFIFLPITLAIYYISPRKFRNFVLLCASLVFYGWGEPVYIVIMVFSTIFDYMNGLFISKYRKNKPICNAIFLNSVVINLGILFFFKYYGFLIDNINSILGLNINFHSLPLPVGISFYTFQTLSYVIDVYLGKVKAQKNIISFGAYVTMFPQLVAGPIVRYSDVNKELDNRKETFDNFGCGVERFITGLGKKVLLANNIGLLWTSIKASNISEISVFTSWIGILAFTFQIYFDFSGYSDMAIGLGKMFGFNFIENFNYPYVSKSITEFWRRWHISLGSWFREYVYIPLGGNRNGLRNQCRNLLVVWFLTGLWHGASWNFIFWGLYFGFFILIEKLFLLKYLEKNKVVAHIYTMILVILGWVFFDLDTLTNAFTYIKTMFGLNGAKFIDSASIYYLKNNIFLFIILGITSTPIISNIIEKLKEDMNGKVMNMLILANIFIMLISIAFLVNESYNPFLYFRF</sequence>
<dbReference type="EMBL" id="FOKI01000008">
    <property type="protein sequence ID" value="SFB00097.1"/>
    <property type="molecule type" value="Genomic_DNA"/>
</dbReference>
<accession>A0A1I0XHD5</accession>
<feature type="transmembrane region" description="Helical" evidence="8">
    <location>
        <begin position="46"/>
        <end position="65"/>
    </location>
</feature>
<dbReference type="GO" id="GO:0016746">
    <property type="term" value="F:acyltransferase activity"/>
    <property type="evidence" value="ECO:0007669"/>
    <property type="project" value="UniProtKB-KW"/>
</dbReference>
<dbReference type="STRING" id="84698.SAMN04488528_1008101"/>
<feature type="transmembrane region" description="Helical" evidence="8">
    <location>
        <begin position="116"/>
        <end position="138"/>
    </location>
</feature>
<dbReference type="Proteomes" id="UP000198619">
    <property type="component" value="Unassembled WGS sequence"/>
</dbReference>
<keyword evidence="10" id="KW-1185">Reference proteome</keyword>
<keyword evidence="6 7" id="KW-0472">Membrane</keyword>
<evidence type="ECO:0000256" key="4">
    <source>
        <dbReference type="ARBA" id="ARBA00022692"/>
    </source>
</evidence>
<dbReference type="InterPro" id="IPR004299">
    <property type="entry name" value="MBOAT_fam"/>
</dbReference>
<keyword evidence="7 9" id="KW-0808">Transferase</keyword>
<dbReference type="PIRSF" id="PIRSF016636">
    <property type="entry name" value="AlgI_DltB"/>
    <property type="match status" value="1"/>
</dbReference>
<dbReference type="PIRSF" id="PIRSF500217">
    <property type="entry name" value="AlgI"/>
    <property type="match status" value="1"/>
</dbReference>
<reference evidence="9 10" key="1">
    <citation type="submission" date="2016-10" db="EMBL/GenBank/DDBJ databases">
        <authorList>
            <person name="de Groot N.N."/>
        </authorList>
    </citation>
    <scope>NUCLEOTIDE SEQUENCE [LARGE SCALE GENOMIC DNA]</scope>
    <source>
        <strain evidence="9 10">DSM 12271</strain>
    </source>
</reference>
<keyword evidence="5 8" id="KW-1133">Transmembrane helix</keyword>